<evidence type="ECO:0000256" key="5">
    <source>
        <dbReference type="PROSITE-ProRule" id="PRU00335"/>
    </source>
</evidence>
<dbReference type="GO" id="GO:0003700">
    <property type="term" value="F:DNA-binding transcription factor activity"/>
    <property type="evidence" value="ECO:0007669"/>
    <property type="project" value="TreeGrafter"/>
</dbReference>
<organism evidence="7 8">
    <name type="scientific">Nocardia asteroides NBRC 15531</name>
    <dbReference type="NCBI Taxonomy" id="1110697"/>
    <lineage>
        <taxon>Bacteria</taxon>
        <taxon>Bacillati</taxon>
        <taxon>Actinomycetota</taxon>
        <taxon>Actinomycetes</taxon>
        <taxon>Mycobacteriales</taxon>
        <taxon>Nocardiaceae</taxon>
        <taxon>Nocardia</taxon>
    </lineage>
</organism>
<proteinExistence type="predicted"/>
<dbReference type="RefSeq" id="WP_019046409.1">
    <property type="nucleotide sequence ID" value="NZ_BAFO02000026.1"/>
</dbReference>
<keyword evidence="8" id="KW-1185">Reference proteome</keyword>
<dbReference type="Gene3D" id="1.10.357.10">
    <property type="entry name" value="Tetracycline Repressor, domain 2"/>
    <property type="match status" value="1"/>
</dbReference>
<protein>
    <submittedName>
        <fullName evidence="7">TetR family transcriptional regulator</fullName>
    </submittedName>
</protein>
<dbReference type="OrthoDB" id="3358037at2"/>
<dbReference type="PANTHER" id="PTHR30055:SF151">
    <property type="entry name" value="TRANSCRIPTIONAL REGULATORY PROTEIN"/>
    <property type="match status" value="1"/>
</dbReference>
<comment type="caution">
    <text evidence="7">The sequence shown here is derived from an EMBL/GenBank/DDBJ whole genome shotgun (WGS) entry which is preliminary data.</text>
</comment>
<evidence type="ECO:0000313" key="7">
    <source>
        <dbReference type="EMBL" id="GAD85145.1"/>
    </source>
</evidence>
<dbReference type="GeneID" id="91516521"/>
<dbReference type="eggNOG" id="COG1309">
    <property type="taxonomic scope" value="Bacteria"/>
</dbReference>
<keyword evidence="1" id="KW-0678">Repressor</keyword>
<dbReference type="SUPFAM" id="SSF48498">
    <property type="entry name" value="Tetracyclin repressor-like, C-terminal domain"/>
    <property type="match status" value="1"/>
</dbReference>
<dbReference type="PANTHER" id="PTHR30055">
    <property type="entry name" value="HTH-TYPE TRANSCRIPTIONAL REGULATOR RUTR"/>
    <property type="match status" value="1"/>
</dbReference>
<feature type="DNA-binding region" description="H-T-H motif" evidence="5">
    <location>
        <begin position="39"/>
        <end position="58"/>
    </location>
</feature>
<evidence type="ECO:0000259" key="6">
    <source>
        <dbReference type="PROSITE" id="PS50977"/>
    </source>
</evidence>
<gene>
    <name evidence="7" type="ORF">NCAST_26_01230</name>
</gene>
<dbReference type="Proteomes" id="UP000017048">
    <property type="component" value="Unassembled WGS sequence"/>
</dbReference>
<dbReference type="PROSITE" id="PS50977">
    <property type="entry name" value="HTH_TETR_2"/>
    <property type="match status" value="1"/>
</dbReference>
<dbReference type="InterPro" id="IPR001647">
    <property type="entry name" value="HTH_TetR"/>
</dbReference>
<reference evidence="7 8" key="1">
    <citation type="journal article" date="2014" name="BMC Genomics">
        <title>Genome based analysis of type-I polyketide synthase and nonribosomal peptide synthetase gene clusters in seven strains of five representative Nocardia species.</title>
        <authorList>
            <person name="Komaki H."/>
            <person name="Ichikawa N."/>
            <person name="Hosoyama A."/>
            <person name="Takahashi-Nakaguchi A."/>
            <person name="Matsuzawa T."/>
            <person name="Suzuki K."/>
            <person name="Fujita N."/>
            <person name="Gonoi T."/>
        </authorList>
    </citation>
    <scope>NUCLEOTIDE SEQUENCE [LARGE SCALE GENOMIC DNA]</scope>
    <source>
        <strain evidence="7 8">NBRC 15531</strain>
    </source>
</reference>
<dbReference type="GO" id="GO:0045892">
    <property type="term" value="P:negative regulation of DNA-templated transcription"/>
    <property type="evidence" value="ECO:0007669"/>
    <property type="project" value="InterPro"/>
</dbReference>
<dbReference type="InterPro" id="IPR050109">
    <property type="entry name" value="HTH-type_TetR-like_transc_reg"/>
</dbReference>
<dbReference type="GO" id="GO:0000976">
    <property type="term" value="F:transcription cis-regulatory region binding"/>
    <property type="evidence" value="ECO:0007669"/>
    <property type="project" value="TreeGrafter"/>
</dbReference>
<dbReference type="EMBL" id="BAFO02000026">
    <property type="protein sequence ID" value="GAD85145.1"/>
    <property type="molecule type" value="Genomic_DNA"/>
</dbReference>
<evidence type="ECO:0000256" key="2">
    <source>
        <dbReference type="ARBA" id="ARBA00023015"/>
    </source>
</evidence>
<dbReference type="InterPro" id="IPR036271">
    <property type="entry name" value="Tet_transcr_reg_TetR-rel_C_sf"/>
</dbReference>
<dbReference type="Pfam" id="PF00440">
    <property type="entry name" value="TetR_N"/>
    <property type="match status" value="1"/>
</dbReference>
<evidence type="ECO:0000256" key="4">
    <source>
        <dbReference type="ARBA" id="ARBA00023163"/>
    </source>
</evidence>
<keyword evidence="2" id="KW-0805">Transcription regulation</keyword>
<name>U5ECU7_NOCAS</name>
<dbReference type="Pfam" id="PF02909">
    <property type="entry name" value="TetR_C_1"/>
    <property type="match status" value="1"/>
</dbReference>
<dbReference type="InterPro" id="IPR009057">
    <property type="entry name" value="Homeodomain-like_sf"/>
</dbReference>
<dbReference type="Gene3D" id="1.10.10.60">
    <property type="entry name" value="Homeodomain-like"/>
    <property type="match status" value="1"/>
</dbReference>
<sequence length="220" mass="23692">MSTPSAPQARTGRPARISRADIVAAAHAVLETEDVAKLTMRRLAGELGCTPMALYHHVRDKDDLLRLLLDDYADKIEWPEPPADPRQRILVAATAMHEALAAHSWIVEVLANGDLFGRSALWVPETIIDAAVAAGLSLDGAVAAYRAIWHYTAGELIVTGRSVRRAAEGPTYRAEVFANLDPDTMPRLAEIGSRWTGFDAVSSYAAGLEALVDGLLAQAD</sequence>
<dbReference type="SUPFAM" id="SSF46689">
    <property type="entry name" value="Homeodomain-like"/>
    <property type="match status" value="1"/>
</dbReference>
<keyword evidence="4" id="KW-0804">Transcription</keyword>
<evidence type="ECO:0000313" key="8">
    <source>
        <dbReference type="Proteomes" id="UP000017048"/>
    </source>
</evidence>
<dbReference type="InterPro" id="IPR003012">
    <property type="entry name" value="Tet_transcr_reg_TetR"/>
</dbReference>
<accession>U5ECU7</accession>
<keyword evidence="3 5" id="KW-0238">DNA-binding</keyword>
<dbReference type="GO" id="GO:0046677">
    <property type="term" value="P:response to antibiotic"/>
    <property type="evidence" value="ECO:0007669"/>
    <property type="project" value="InterPro"/>
</dbReference>
<evidence type="ECO:0000256" key="1">
    <source>
        <dbReference type="ARBA" id="ARBA00022491"/>
    </source>
</evidence>
<evidence type="ECO:0000256" key="3">
    <source>
        <dbReference type="ARBA" id="ARBA00023125"/>
    </source>
</evidence>
<dbReference type="PRINTS" id="PR00400">
    <property type="entry name" value="TETREPRESSOR"/>
</dbReference>
<dbReference type="InterPro" id="IPR004111">
    <property type="entry name" value="Repressor_TetR_C"/>
</dbReference>
<dbReference type="STRING" id="1824.SAMN05444423_110124"/>
<feature type="domain" description="HTH tetR-type" evidence="6">
    <location>
        <begin position="16"/>
        <end position="76"/>
    </location>
</feature>
<dbReference type="AlphaFoldDB" id="U5ECU7"/>